<dbReference type="InterPro" id="IPR058625">
    <property type="entry name" value="MdtA-like_BSH"/>
</dbReference>
<dbReference type="PANTHER" id="PTHR30469">
    <property type="entry name" value="MULTIDRUG RESISTANCE PROTEIN MDTA"/>
    <property type="match status" value="1"/>
</dbReference>
<evidence type="ECO:0000256" key="1">
    <source>
        <dbReference type="SAM" id="MobiDB-lite"/>
    </source>
</evidence>
<dbReference type="GO" id="GO:0015562">
    <property type="term" value="F:efflux transmembrane transporter activity"/>
    <property type="evidence" value="ECO:0007669"/>
    <property type="project" value="TreeGrafter"/>
</dbReference>
<dbReference type="GO" id="GO:1990281">
    <property type="term" value="C:efflux pump complex"/>
    <property type="evidence" value="ECO:0007669"/>
    <property type="project" value="TreeGrafter"/>
</dbReference>
<feature type="domain" description="Multidrug resistance protein MdtA-like barrel-sandwich hybrid" evidence="2">
    <location>
        <begin position="71"/>
        <end position="107"/>
    </location>
</feature>
<gene>
    <name evidence="3" type="ORF">PAN31108_03089</name>
</gene>
<organism evidence="3 4">
    <name type="scientific">Pandoraea anhela</name>
    <dbReference type="NCBI Taxonomy" id="2508295"/>
    <lineage>
        <taxon>Bacteria</taxon>
        <taxon>Pseudomonadati</taxon>
        <taxon>Pseudomonadota</taxon>
        <taxon>Betaproteobacteria</taxon>
        <taxon>Burkholderiales</taxon>
        <taxon>Burkholderiaceae</taxon>
        <taxon>Pandoraea</taxon>
    </lineage>
</organism>
<dbReference type="SUPFAM" id="SSF111369">
    <property type="entry name" value="HlyD-like secretion proteins"/>
    <property type="match status" value="1"/>
</dbReference>
<dbReference type="Pfam" id="PF25917">
    <property type="entry name" value="BSH_RND"/>
    <property type="match status" value="1"/>
</dbReference>
<dbReference type="PANTHER" id="PTHR30469:SF33">
    <property type="entry name" value="SLR1207 PROTEIN"/>
    <property type="match status" value="1"/>
</dbReference>
<dbReference type="Gene3D" id="2.40.50.100">
    <property type="match status" value="1"/>
</dbReference>
<accession>A0A5E4WAZ1</accession>
<sequence>MKLFSKFVSPFRPRRLTRRRKIVAVVVVVLCGLAVWRWPHPTPPAYLFATVAQRDLEDAVLATGVLQPIKQVEVGSQANGQLRSLNVVLGDTVAKGQLVAEIDPTSSENDLREASAGLTTLAADRRAKAIRHAQAERELARQRQLARDDATSPRDLEKGGPKPRR</sequence>
<dbReference type="Proteomes" id="UP000406256">
    <property type="component" value="Unassembled WGS sequence"/>
</dbReference>
<proteinExistence type="predicted"/>
<evidence type="ECO:0000313" key="3">
    <source>
        <dbReference type="EMBL" id="VVE20265.1"/>
    </source>
</evidence>
<keyword evidence="4" id="KW-1185">Reference proteome</keyword>
<dbReference type="Gene3D" id="1.10.287.470">
    <property type="entry name" value="Helix hairpin bin"/>
    <property type="match status" value="1"/>
</dbReference>
<protein>
    <submittedName>
        <fullName evidence="3">RND family efflux transporter mfp subunit</fullName>
    </submittedName>
</protein>
<dbReference type="EMBL" id="CABPSB010000010">
    <property type="protein sequence ID" value="VVE20265.1"/>
    <property type="molecule type" value="Genomic_DNA"/>
</dbReference>
<evidence type="ECO:0000313" key="4">
    <source>
        <dbReference type="Proteomes" id="UP000406256"/>
    </source>
</evidence>
<feature type="region of interest" description="Disordered" evidence="1">
    <location>
        <begin position="132"/>
        <end position="165"/>
    </location>
</feature>
<reference evidence="3 4" key="1">
    <citation type="submission" date="2019-08" db="EMBL/GenBank/DDBJ databases">
        <authorList>
            <person name="Peeters C."/>
        </authorList>
    </citation>
    <scope>NUCLEOTIDE SEQUENCE [LARGE SCALE GENOMIC DNA]</scope>
    <source>
        <strain evidence="3 4">LMG 31108</strain>
    </source>
</reference>
<dbReference type="AlphaFoldDB" id="A0A5E4WAZ1"/>
<name>A0A5E4WAZ1_9BURK</name>
<evidence type="ECO:0000259" key="2">
    <source>
        <dbReference type="Pfam" id="PF25917"/>
    </source>
</evidence>